<feature type="region of interest" description="Disordered" evidence="1">
    <location>
        <begin position="141"/>
        <end position="162"/>
    </location>
</feature>
<evidence type="ECO:0000256" key="1">
    <source>
        <dbReference type="SAM" id="MobiDB-lite"/>
    </source>
</evidence>
<accession>A0A6A6ULX3</accession>
<proteinExistence type="predicted"/>
<gene>
    <name evidence="2" type="ORF">BT63DRAFT_410310</name>
</gene>
<feature type="compositionally biased region" description="Polar residues" evidence="1">
    <location>
        <begin position="1"/>
        <end position="12"/>
    </location>
</feature>
<reference evidence="2" key="1">
    <citation type="journal article" date="2020" name="Stud. Mycol.">
        <title>101 Dothideomycetes genomes: a test case for predicting lifestyles and emergence of pathogens.</title>
        <authorList>
            <person name="Haridas S."/>
            <person name="Albert R."/>
            <person name="Binder M."/>
            <person name="Bloem J."/>
            <person name="Labutti K."/>
            <person name="Salamov A."/>
            <person name="Andreopoulos B."/>
            <person name="Baker S."/>
            <person name="Barry K."/>
            <person name="Bills G."/>
            <person name="Bluhm B."/>
            <person name="Cannon C."/>
            <person name="Castanera R."/>
            <person name="Culley D."/>
            <person name="Daum C."/>
            <person name="Ezra D."/>
            <person name="Gonzalez J."/>
            <person name="Henrissat B."/>
            <person name="Kuo A."/>
            <person name="Liang C."/>
            <person name="Lipzen A."/>
            <person name="Lutzoni F."/>
            <person name="Magnuson J."/>
            <person name="Mondo S."/>
            <person name="Nolan M."/>
            <person name="Ohm R."/>
            <person name="Pangilinan J."/>
            <person name="Park H.-J."/>
            <person name="Ramirez L."/>
            <person name="Alfaro M."/>
            <person name="Sun H."/>
            <person name="Tritt A."/>
            <person name="Yoshinaga Y."/>
            <person name="Zwiers L.-H."/>
            <person name="Turgeon B."/>
            <person name="Goodwin S."/>
            <person name="Spatafora J."/>
            <person name="Crous P."/>
            <person name="Grigoriev I."/>
        </authorList>
    </citation>
    <scope>NUCLEOTIDE SEQUENCE</scope>
    <source>
        <strain evidence="2">CBS 115976</strain>
    </source>
</reference>
<name>A0A6A6ULX3_9PEZI</name>
<protein>
    <submittedName>
        <fullName evidence="2">Uncharacterized protein</fullName>
    </submittedName>
</protein>
<feature type="region of interest" description="Disordered" evidence="1">
    <location>
        <begin position="1"/>
        <end position="42"/>
    </location>
</feature>
<keyword evidence="3" id="KW-1185">Reference proteome</keyword>
<feature type="compositionally biased region" description="Acidic residues" evidence="1">
    <location>
        <begin position="143"/>
        <end position="152"/>
    </location>
</feature>
<organism evidence="2 3">
    <name type="scientific">Microthyrium microscopicum</name>
    <dbReference type="NCBI Taxonomy" id="703497"/>
    <lineage>
        <taxon>Eukaryota</taxon>
        <taxon>Fungi</taxon>
        <taxon>Dikarya</taxon>
        <taxon>Ascomycota</taxon>
        <taxon>Pezizomycotina</taxon>
        <taxon>Dothideomycetes</taxon>
        <taxon>Dothideomycetes incertae sedis</taxon>
        <taxon>Microthyriales</taxon>
        <taxon>Microthyriaceae</taxon>
        <taxon>Microthyrium</taxon>
    </lineage>
</organism>
<dbReference type="Proteomes" id="UP000799302">
    <property type="component" value="Unassembled WGS sequence"/>
</dbReference>
<feature type="compositionally biased region" description="Basic and acidic residues" evidence="1">
    <location>
        <begin position="16"/>
        <end position="27"/>
    </location>
</feature>
<sequence>MAQNKRPGQQRQKGGMTEEEKEREQARVARLTQKHQQIIDARQRGDRARTLFDQLLEDVDKFRPLRQAKQNQQAKQAPKLSQLQEQIQQTIEQAQLKGEVIPSANFVYRLSTIETLPRFMEAYECKTLDDAKEILAAMRVEEENNDEVEAQDELERRRRQEG</sequence>
<evidence type="ECO:0000313" key="3">
    <source>
        <dbReference type="Proteomes" id="UP000799302"/>
    </source>
</evidence>
<dbReference type="AlphaFoldDB" id="A0A6A6ULX3"/>
<dbReference type="EMBL" id="MU004231">
    <property type="protein sequence ID" value="KAF2673285.1"/>
    <property type="molecule type" value="Genomic_DNA"/>
</dbReference>
<feature type="compositionally biased region" description="Basic and acidic residues" evidence="1">
    <location>
        <begin position="153"/>
        <end position="162"/>
    </location>
</feature>
<evidence type="ECO:0000313" key="2">
    <source>
        <dbReference type="EMBL" id="KAF2673285.1"/>
    </source>
</evidence>